<dbReference type="InterPro" id="IPR050320">
    <property type="entry name" value="N5-glutamine_MTase"/>
</dbReference>
<keyword evidence="1 5" id="KW-0489">Methyltransferase</keyword>
<dbReference type="PANTHER" id="PTHR18895">
    <property type="entry name" value="HEMK METHYLTRANSFERASE"/>
    <property type="match status" value="1"/>
</dbReference>
<evidence type="ECO:0000313" key="9">
    <source>
        <dbReference type="Proteomes" id="UP001500631"/>
    </source>
</evidence>
<dbReference type="InterPro" id="IPR002052">
    <property type="entry name" value="DNA_methylase_N6_adenine_CS"/>
</dbReference>
<dbReference type="Gene3D" id="1.10.8.10">
    <property type="entry name" value="DNA helicase RuvA subunit, C-terminal domain"/>
    <property type="match status" value="1"/>
</dbReference>
<name>A0ABP9MY03_9GAMM</name>
<feature type="binding site" evidence="5">
    <location>
        <position position="189"/>
    </location>
    <ligand>
        <name>S-adenosyl-L-methionine</name>
        <dbReference type="ChEBI" id="CHEBI:59789"/>
    </ligand>
</feature>
<evidence type="ECO:0000256" key="1">
    <source>
        <dbReference type="ARBA" id="ARBA00022603"/>
    </source>
</evidence>
<dbReference type="GO" id="GO:0008168">
    <property type="term" value="F:methyltransferase activity"/>
    <property type="evidence" value="ECO:0007669"/>
    <property type="project" value="UniProtKB-KW"/>
</dbReference>
<dbReference type="CDD" id="cd02440">
    <property type="entry name" value="AdoMet_MTases"/>
    <property type="match status" value="1"/>
</dbReference>
<feature type="binding site" evidence="5">
    <location>
        <position position="174"/>
    </location>
    <ligand>
        <name>S-adenosyl-L-methionine</name>
        <dbReference type="ChEBI" id="CHEBI:59789"/>
    </ligand>
</feature>
<comment type="caution">
    <text evidence="8">The sequence shown here is derived from an EMBL/GenBank/DDBJ whole genome shotgun (WGS) entry which is preliminary data.</text>
</comment>
<evidence type="ECO:0000313" key="8">
    <source>
        <dbReference type="EMBL" id="GAA5103725.1"/>
    </source>
</evidence>
<reference evidence="9" key="1">
    <citation type="journal article" date="2019" name="Int. J. Syst. Evol. Microbiol.">
        <title>The Global Catalogue of Microorganisms (GCM) 10K type strain sequencing project: providing services to taxonomists for standard genome sequencing and annotation.</title>
        <authorList>
            <consortium name="The Broad Institute Genomics Platform"/>
            <consortium name="The Broad Institute Genome Sequencing Center for Infectious Disease"/>
            <person name="Wu L."/>
            <person name="Ma J."/>
        </authorList>
    </citation>
    <scope>NUCLEOTIDE SEQUENCE [LARGE SCALE GENOMIC DNA]</scope>
    <source>
        <strain evidence="9">JCM 18424</strain>
    </source>
</reference>
<evidence type="ECO:0000256" key="2">
    <source>
        <dbReference type="ARBA" id="ARBA00022679"/>
    </source>
</evidence>
<gene>
    <name evidence="5 8" type="primary">prmC</name>
    <name evidence="8" type="ORF">GCM10023338_22620</name>
</gene>
<sequence>MAKFIVKTYQNIIGESVMELSHLENPKFEAESLLAFVLQCNRSRIIAFPEKKIEHDQYVQYANLVKQRASGMPFAYLTGEKEFYDLTLKVTPATLVPRADTELLVETALSKMQGDDSYKVIDMGTGSGAIALTLKKHRPNAKVIAVDQSLEALSVAQDNGERLSLDVEFIQSDWFSNVKGHDFDLIVSNPPYIEEHDEHLVEDGVRYEPITALVAGDNGYSDLFHLIKTSWPLLKEDGWLMMEHGFEQGEKLRTEFTKQGYQNVATLKDLGKNDRITIGQK</sequence>
<comment type="similarity">
    <text evidence="5">Belongs to the protein N5-glutamine methyltransferase family. PrmC subfamily.</text>
</comment>
<organism evidence="8 9">
    <name type="scientific">Wohlfahrtiimonas larvae</name>
    <dbReference type="NCBI Taxonomy" id="1157986"/>
    <lineage>
        <taxon>Bacteria</taxon>
        <taxon>Pseudomonadati</taxon>
        <taxon>Pseudomonadota</taxon>
        <taxon>Gammaproteobacteria</taxon>
        <taxon>Cardiobacteriales</taxon>
        <taxon>Ignatzschineriaceae</taxon>
        <taxon>Wohlfahrtiimonas</taxon>
    </lineage>
</organism>
<keyword evidence="3 5" id="KW-0949">S-adenosyl-L-methionine</keyword>
<comment type="function">
    <text evidence="5">Methylates the class 1 translation termination release factors RF1/PrfA and RF2/PrfB on the glutamine residue of the universally conserved GGQ motif.</text>
</comment>
<dbReference type="InterPro" id="IPR029063">
    <property type="entry name" value="SAM-dependent_MTases_sf"/>
</dbReference>
<protein>
    <recommendedName>
        <fullName evidence="5">Release factor glutamine methyltransferase</fullName>
        <shortName evidence="5">RF MTase</shortName>
        <ecNumber evidence="5">2.1.1.297</ecNumber>
    </recommendedName>
    <alternativeName>
        <fullName evidence="5">N5-glutamine methyltransferase PrmC</fullName>
    </alternativeName>
    <alternativeName>
        <fullName evidence="5">Protein-(glutamine-N5) MTase PrmC</fullName>
    </alternativeName>
    <alternativeName>
        <fullName evidence="5">Protein-glutamine N-methyltransferase PrmC</fullName>
    </alternativeName>
</protein>
<evidence type="ECO:0000259" key="7">
    <source>
        <dbReference type="Pfam" id="PF17827"/>
    </source>
</evidence>
<dbReference type="InterPro" id="IPR007848">
    <property type="entry name" value="Small_mtfrase_dom"/>
</dbReference>
<dbReference type="Pfam" id="PF05175">
    <property type="entry name" value="MTS"/>
    <property type="match status" value="1"/>
</dbReference>
<dbReference type="InterPro" id="IPR019874">
    <property type="entry name" value="RF_methyltr_PrmC"/>
</dbReference>
<evidence type="ECO:0000256" key="4">
    <source>
        <dbReference type="ARBA" id="ARBA00048391"/>
    </source>
</evidence>
<accession>A0ABP9MY03</accession>
<feature type="domain" description="Methyltransferase small" evidence="6">
    <location>
        <begin position="102"/>
        <end position="198"/>
    </location>
</feature>
<dbReference type="SUPFAM" id="SSF53335">
    <property type="entry name" value="S-adenosyl-L-methionine-dependent methyltransferases"/>
    <property type="match status" value="1"/>
</dbReference>
<dbReference type="EMBL" id="BAABKE010000009">
    <property type="protein sequence ID" value="GAA5103725.1"/>
    <property type="molecule type" value="Genomic_DNA"/>
</dbReference>
<dbReference type="PANTHER" id="PTHR18895:SF74">
    <property type="entry name" value="MTRF1L RELEASE FACTOR GLUTAMINE METHYLTRANSFERASE"/>
    <property type="match status" value="1"/>
</dbReference>
<dbReference type="HAMAP" id="MF_02126">
    <property type="entry name" value="RF_methyltr_PrmC"/>
    <property type="match status" value="1"/>
</dbReference>
<dbReference type="NCBIfam" id="TIGR03534">
    <property type="entry name" value="RF_mod_PrmC"/>
    <property type="match status" value="1"/>
</dbReference>
<dbReference type="NCBIfam" id="TIGR00536">
    <property type="entry name" value="hemK_fam"/>
    <property type="match status" value="1"/>
</dbReference>
<comment type="catalytic activity">
    <reaction evidence="4 5">
        <text>L-glutaminyl-[peptide chain release factor] + S-adenosyl-L-methionine = N(5)-methyl-L-glutaminyl-[peptide chain release factor] + S-adenosyl-L-homocysteine + H(+)</text>
        <dbReference type="Rhea" id="RHEA:42896"/>
        <dbReference type="Rhea" id="RHEA-COMP:10271"/>
        <dbReference type="Rhea" id="RHEA-COMP:10272"/>
        <dbReference type="ChEBI" id="CHEBI:15378"/>
        <dbReference type="ChEBI" id="CHEBI:30011"/>
        <dbReference type="ChEBI" id="CHEBI:57856"/>
        <dbReference type="ChEBI" id="CHEBI:59789"/>
        <dbReference type="ChEBI" id="CHEBI:61891"/>
        <dbReference type="EC" id="2.1.1.297"/>
    </reaction>
</comment>
<keyword evidence="9" id="KW-1185">Reference proteome</keyword>
<feature type="binding site" evidence="5">
    <location>
        <position position="147"/>
    </location>
    <ligand>
        <name>S-adenosyl-L-methionine</name>
        <dbReference type="ChEBI" id="CHEBI:59789"/>
    </ligand>
</feature>
<keyword evidence="2 5" id="KW-0808">Transferase</keyword>
<evidence type="ECO:0000256" key="5">
    <source>
        <dbReference type="HAMAP-Rule" id="MF_02126"/>
    </source>
</evidence>
<dbReference type="PROSITE" id="PS00092">
    <property type="entry name" value="N6_MTASE"/>
    <property type="match status" value="1"/>
</dbReference>
<dbReference type="RefSeq" id="WP_077926762.1">
    <property type="nucleotide sequence ID" value="NZ_BAABKE010000009.1"/>
</dbReference>
<feature type="binding site" evidence="5">
    <location>
        <begin position="124"/>
        <end position="128"/>
    </location>
    <ligand>
        <name>S-adenosyl-L-methionine</name>
        <dbReference type="ChEBI" id="CHEBI:59789"/>
    </ligand>
</feature>
<dbReference type="Pfam" id="PF17827">
    <property type="entry name" value="PrmC_N"/>
    <property type="match status" value="1"/>
</dbReference>
<proteinExistence type="inferred from homology"/>
<feature type="domain" description="Release factor glutamine methyltransferase N-terminal" evidence="7">
    <location>
        <begin position="22"/>
        <end position="79"/>
    </location>
</feature>
<dbReference type="GO" id="GO:0032259">
    <property type="term" value="P:methylation"/>
    <property type="evidence" value="ECO:0007669"/>
    <property type="project" value="UniProtKB-KW"/>
</dbReference>
<dbReference type="Proteomes" id="UP001500631">
    <property type="component" value="Unassembled WGS sequence"/>
</dbReference>
<dbReference type="InterPro" id="IPR040758">
    <property type="entry name" value="PrmC_N"/>
</dbReference>
<dbReference type="EC" id="2.1.1.297" evidence="5"/>
<evidence type="ECO:0000259" key="6">
    <source>
        <dbReference type="Pfam" id="PF05175"/>
    </source>
</evidence>
<evidence type="ECO:0000256" key="3">
    <source>
        <dbReference type="ARBA" id="ARBA00022691"/>
    </source>
</evidence>
<dbReference type="InterPro" id="IPR004556">
    <property type="entry name" value="HemK-like"/>
</dbReference>
<dbReference type="Gene3D" id="3.40.50.150">
    <property type="entry name" value="Vaccinia Virus protein VP39"/>
    <property type="match status" value="1"/>
</dbReference>
<feature type="binding site" evidence="5">
    <location>
        <begin position="189"/>
        <end position="192"/>
    </location>
    <ligand>
        <name>substrate</name>
    </ligand>
</feature>